<keyword evidence="2" id="KW-0732">Signal</keyword>
<dbReference type="EMBL" id="JACHXF010000006">
    <property type="protein sequence ID" value="MBB3095451.1"/>
    <property type="molecule type" value="Genomic_DNA"/>
</dbReference>
<proteinExistence type="predicted"/>
<evidence type="ECO:0000256" key="2">
    <source>
        <dbReference type="SAM" id="SignalP"/>
    </source>
</evidence>
<protein>
    <submittedName>
        <fullName evidence="3">F0F1-type ATP synthase membrane subunit c/vacuolar-type H+-ATPase subunit K</fullName>
    </submittedName>
</protein>
<dbReference type="Proteomes" id="UP000590749">
    <property type="component" value="Unassembled WGS sequence"/>
</dbReference>
<evidence type="ECO:0000256" key="1">
    <source>
        <dbReference type="SAM" id="MobiDB-lite"/>
    </source>
</evidence>
<evidence type="ECO:0000313" key="3">
    <source>
        <dbReference type="EMBL" id="MBB3095451.1"/>
    </source>
</evidence>
<dbReference type="AlphaFoldDB" id="A0A7W5AG69"/>
<keyword evidence="4" id="KW-1185">Reference proteome</keyword>
<evidence type="ECO:0000313" key="4">
    <source>
        <dbReference type="Proteomes" id="UP000590749"/>
    </source>
</evidence>
<dbReference type="RefSeq" id="WP_183220218.1">
    <property type="nucleotide sequence ID" value="NZ_BMPW01000004.1"/>
</dbReference>
<reference evidence="3 4" key="1">
    <citation type="submission" date="2020-08" db="EMBL/GenBank/DDBJ databases">
        <title>Genomic Encyclopedia of Type Strains, Phase III (KMG-III): the genomes of soil and plant-associated and newly described type strains.</title>
        <authorList>
            <person name="Whitman W."/>
        </authorList>
    </citation>
    <scope>NUCLEOTIDE SEQUENCE [LARGE SCALE GENOMIC DNA]</scope>
    <source>
        <strain evidence="3 4">CECT 3287</strain>
    </source>
</reference>
<gene>
    <name evidence="3" type="ORF">FHR83_003121</name>
</gene>
<accession>A0A7W5AG69</accession>
<feature type="chain" id="PRO_5030602244" evidence="2">
    <location>
        <begin position="29"/>
        <end position="270"/>
    </location>
</feature>
<organism evidence="3 4">
    <name type="scientific">Actinoplanes campanulatus</name>
    <dbReference type="NCBI Taxonomy" id="113559"/>
    <lineage>
        <taxon>Bacteria</taxon>
        <taxon>Bacillati</taxon>
        <taxon>Actinomycetota</taxon>
        <taxon>Actinomycetes</taxon>
        <taxon>Micromonosporales</taxon>
        <taxon>Micromonosporaceae</taxon>
        <taxon>Actinoplanes</taxon>
    </lineage>
</organism>
<sequence>MKTHLKRVAAGFSAALAISLGTVAPAEAAGITGTPASAAAAQPDMDPQQLEEALLTVADLPLGYRQLDFPAVLLDAVFHPHDSTETLWTASQMTRSGTLRPTGRNDAPAASSRLGKAATGRHVTPMQIGAFMQGETGPVLIQKIVATGEETAQEVIDTIESMRECCQVITSDDLRITLSELPMPRFGDASVAMSMTLTVKNKDFDLTLRGNMVALAYGDVYEQLVQVGAPETANDAQFTRIAGMAFDKLMDAYEIDDSFQPDGPAPIAVS</sequence>
<comment type="caution">
    <text evidence="3">The sequence shown here is derived from an EMBL/GenBank/DDBJ whole genome shotgun (WGS) entry which is preliminary data.</text>
</comment>
<name>A0A7W5AG69_9ACTN</name>
<feature type="region of interest" description="Disordered" evidence="1">
    <location>
        <begin position="95"/>
        <end position="117"/>
    </location>
</feature>
<feature type="signal peptide" evidence="2">
    <location>
        <begin position="1"/>
        <end position="28"/>
    </location>
</feature>